<feature type="chain" id="PRO_5008538825" description="Ricin B lectin domain-containing protein" evidence="1">
    <location>
        <begin position="25"/>
        <end position="104"/>
    </location>
</feature>
<feature type="signal peptide" evidence="1">
    <location>
        <begin position="1"/>
        <end position="24"/>
    </location>
</feature>
<evidence type="ECO:0000256" key="1">
    <source>
        <dbReference type="SAM" id="SignalP"/>
    </source>
</evidence>
<dbReference type="STRING" id="1586287.BBK82_17880"/>
<sequence length="104" mass="10834">MIKKTLAATAAVGGVLLAITPASAGEHDRSAADSLCAAPWQWNGPLSLLHESSTPGYVACHDDHAGRRSDLSVADDACLQPWRWNGPLEIFTVGPSPFHAACAG</sequence>
<dbReference type="AlphaFoldDB" id="A0A1B2HYQ7"/>
<proteinExistence type="predicted"/>
<gene>
    <name evidence="2" type="ORF">BBK82_17880</name>
</gene>
<protein>
    <recommendedName>
        <fullName evidence="4">Ricin B lectin domain-containing protein</fullName>
    </recommendedName>
</protein>
<name>A0A1B2HYQ7_9PSEU</name>
<organism evidence="2 3">
    <name type="scientific">Lentzea guizhouensis</name>
    <dbReference type="NCBI Taxonomy" id="1586287"/>
    <lineage>
        <taxon>Bacteria</taxon>
        <taxon>Bacillati</taxon>
        <taxon>Actinomycetota</taxon>
        <taxon>Actinomycetes</taxon>
        <taxon>Pseudonocardiales</taxon>
        <taxon>Pseudonocardiaceae</taxon>
        <taxon>Lentzea</taxon>
    </lineage>
</organism>
<dbReference type="KEGG" id="led:BBK82_17880"/>
<dbReference type="Proteomes" id="UP000093053">
    <property type="component" value="Chromosome"/>
</dbReference>
<accession>A0A1B2HYQ7</accession>
<keyword evidence="1" id="KW-0732">Signal</keyword>
<dbReference type="EMBL" id="CP016793">
    <property type="protein sequence ID" value="ANZ42833.1"/>
    <property type="molecule type" value="Genomic_DNA"/>
</dbReference>
<keyword evidence="3" id="KW-1185">Reference proteome</keyword>
<evidence type="ECO:0000313" key="2">
    <source>
        <dbReference type="EMBL" id="ANZ42833.1"/>
    </source>
</evidence>
<evidence type="ECO:0008006" key="4">
    <source>
        <dbReference type="Google" id="ProtNLM"/>
    </source>
</evidence>
<reference evidence="2 3" key="1">
    <citation type="submission" date="2016-07" db="EMBL/GenBank/DDBJ databases">
        <title>Complete genome sequence of the Lentzea guizhouensis DHS C013.</title>
        <authorList>
            <person name="Cao C."/>
        </authorList>
    </citation>
    <scope>NUCLEOTIDE SEQUENCE [LARGE SCALE GENOMIC DNA]</scope>
    <source>
        <strain evidence="2 3">DHS C013</strain>
    </source>
</reference>
<evidence type="ECO:0000313" key="3">
    <source>
        <dbReference type="Proteomes" id="UP000093053"/>
    </source>
</evidence>
<dbReference type="OrthoDB" id="5186087at2"/>